<evidence type="ECO:0000313" key="2">
    <source>
        <dbReference type="Proteomes" id="UP000679690"/>
    </source>
</evidence>
<comment type="caution">
    <text evidence="1">The sequence shown here is derived from an EMBL/GenBank/DDBJ whole genome shotgun (WGS) entry which is preliminary data.</text>
</comment>
<dbReference type="RefSeq" id="WP_208467896.1">
    <property type="nucleotide sequence ID" value="NZ_JAGFNS010000008.1"/>
</dbReference>
<name>A0ABS3UIX9_9ACTN</name>
<dbReference type="EMBL" id="JAGFNS010000008">
    <property type="protein sequence ID" value="MBO3738744.1"/>
    <property type="molecule type" value="Genomic_DNA"/>
</dbReference>
<proteinExistence type="predicted"/>
<protein>
    <submittedName>
        <fullName evidence="1">Uncharacterized protein</fullName>
    </submittedName>
</protein>
<accession>A0ABS3UIX9</accession>
<organism evidence="1 2">
    <name type="scientific">Actinoplanes flavus</name>
    <dbReference type="NCBI Taxonomy" id="2820290"/>
    <lineage>
        <taxon>Bacteria</taxon>
        <taxon>Bacillati</taxon>
        <taxon>Actinomycetota</taxon>
        <taxon>Actinomycetes</taxon>
        <taxon>Micromonosporales</taxon>
        <taxon>Micromonosporaceae</taxon>
        <taxon>Actinoplanes</taxon>
    </lineage>
</organism>
<gene>
    <name evidence="1" type="ORF">J5X75_14545</name>
</gene>
<keyword evidence="2" id="KW-1185">Reference proteome</keyword>
<evidence type="ECO:0000313" key="1">
    <source>
        <dbReference type="EMBL" id="MBO3738744.1"/>
    </source>
</evidence>
<dbReference type="Proteomes" id="UP000679690">
    <property type="component" value="Unassembled WGS sequence"/>
</dbReference>
<reference evidence="1 2" key="1">
    <citation type="submission" date="2021-03" db="EMBL/GenBank/DDBJ databases">
        <title>Actinoplanes flavus sp. nov., a novel actinomycete isolated from Coconut Palm rhizosphere soil.</title>
        <authorList>
            <person name="Luo X."/>
        </authorList>
    </citation>
    <scope>NUCLEOTIDE SEQUENCE [LARGE SCALE GENOMIC DNA]</scope>
    <source>
        <strain evidence="1 2">NEAU-H7</strain>
    </source>
</reference>
<sequence length="300" mass="32453">MRFDQPAPPEDPARHLDPAAIRPWPGLLSIDVGDEWAVSSVRRLTAPMRTSGRALLDEESFSLLRAVAPDRALDPADSPGLPVAERLRRRFGGGPAAGDGEPCRIGSLPGRCDRLHERTGAPRGFLLSAGTGEADPAGSPLGLVVSATGPSSRYDTVASTGWRLATTTAPGAPAHHWVRVSGWQWTETLRLDAGDRTVIVSAERTWAEDLRQWTDDVFARGPFPRGMRMLGERPVHVEGLPGARMHRFDWQPSGMARLLTTMVVGVRDGVGFQMTMELSLDSEAALSMTLDDLLPSVRLA</sequence>